<feature type="region of interest" description="Disordered" evidence="1">
    <location>
        <begin position="153"/>
        <end position="185"/>
    </location>
</feature>
<evidence type="ECO:0000313" key="3">
    <source>
        <dbReference type="Proteomes" id="UP001605036"/>
    </source>
</evidence>
<proteinExistence type="predicted"/>
<comment type="caution">
    <text evidence="2">The sequence shown here is derived from an EMBL/GenBank/DDBJ whole genome shotgun (WGS) entry which is preliminary data.</text>
</comment>
<keyword evidence="3" id="KW-1185">Reference proteome</keyword>
<accession>A0ABD1ZDE0</accession>
<gene>
    <name evidence="2" type="ORF">R1flu_017584</name>
</gene>
<dbReference type="EMBL" id="JBHFFA010000001">
    <property type="protein sequence ID" value="KAL2649456.1"/>
    <property type="molecule type" value="Genomic_DNA"/>
</dbReference>
<name>A0ABD1ZDE0_9MARC</name>
<sequence>MESRRGRRRFGVSSKYFPRGSSPTVELEEEEISHASNLTNRKAIKGLAELRNEVMASLEVLKKDMEHQHCFMVKTTEAHTAKLKKRVKQESDEASEISRSVDGDWKNFLADVDDDVRTYQESLDSLRRKADKAAMHFTEKCLPELMKRVDTTLSEMKDRYSRQGTRDRPAKARRFLTPEKGKKED</sequence>
<evidence type="ECO:0000256" key="1">
    <source>
        <dbReference type="SAM" id="MobiDB-lite"/>
    </source>
</evidence>
<protein>
    <submittedName>
        <fullName evidence="2">Uncharacterized protein</fullName>
    </submittedName>
</protein>
<feature type="compositionally biased region" description="Basic residues" evidence="1">
    <location>
        <begin position="1"/>
        <end position="10"/>
    </location>
</feature>
<organism evidence="2 3">
    <name type="scientific">Riccia fluitans</name>
    <dbReference type="NCBI Taxonomy" id="41844"/>
    <lineage>
        <taxon>Eukaryota</taxon>
        <taxon>Viridiplantae</taxon>
        <taxon>Streptophyta</taxon>
        <taxon>Embryophyta</taxon>
        <taxon>Marchantiophyta</taxon>
        <taxon>Marchantiopsida</taxon>
        <taxon>Marchantiidae</taxon>
        <taxon>Marchantiales</taxon>
        <taxon>Ricciaceae</taxon>
        <taxon>Riccia</taxon>
    </lineage>
</organism>
<reference evidence="2 3" key="1">
    <citation type="submission" date="2024-09" db="EMBL/GenBank/DDBJ databases">
        <title>Chromosome-scale assembly of Riccia fluitans.</title>
        <authorList>
            <person name="Paukszto L."/>
            <person name="Sawicki J."/>
            <person name="Karawczyk K."/>
            <person name="Piernik-Szablinska J."/>
            <person name="Szczecinska M."/>
            <person name="Mazdziarz M."/>
        </authorList>
    </citation>
    <scope>NUCLEOTIDE SEQUENCE [LARGE SCALE GENOMIC DNA]</scope>
    <source>
        <strain evidence="2">Rf_01</strain>
        <tissue evidence="2">Aerial parts of the thallus</tissue>
    </source>
</reference>
<dbReference type="Proteomes" id="UP001605036">
    <property type="component" value="Unassembled WGS sequence"/>
</dbReference>
<evidence type="ECO:0000313" key="2">
    <source>
        <dbReference type="EMBL" id="KAL2649456.1"/>
    </source>
</evidence>
<feature type="region of interest" description="Disordered" evidence="1">
    <location>
        <begin position="1"/>
        <end position="25"/>
    </location>
</feature>
<dbReference type="AlphaFoldDB" id="A0ABD1ZDE0"/>